<evidence type="ECO:0000313" key="2">
    <source>
        <dbReference type="EMBL" id="NBE52668.1"/>
    </source>
</evidence>
<reference evidence="2" key="1">
    <citation type="submission" date="2020-01" db="EMBL/GenBank/DDBJ databases">
        <title>Whole-genome analyses of novel actinobacteria.</title>
        <authorList>
            <person name="Sahin N."/>
        </authorList>
    </citation>
    <scope>NUCLEOTIDE SEQUENCE</scope>
    <source>
        <strain evidence="2">YC537</strain>
    </source>
</reference>
<name>A0A964UNS7_9ACTN</name>
<dbReference type="SUPFAM" id="SSF54427">
    <property type="entry name" value="NTF2-like"/>
    <property type="match status" value="1"/>
</dbReference>
<comment type="caution">
    <text evidence="2">The sequence shown here is derived from an EMBL/GenBank/DDBJ whole genome shotgun (WGS) entry which is preliminary data.</text>
</comment>
<dbReference type="AlphaFoldDB" id="A0A964UNS7"/>
<accession>A0A964UNS7</accession>
<dbReference type="OrthoDB" id="2599042at2"/>
<sequence length="153" mass="17383">MDDRYAIIETCDRMGWHTDRREWDEAATLFADKVVLDYTSLVGGEPTTETPTEIVESWALVLDGYETSQHLMTNHRVTLDGDTAECTASYQATHRLENLFGGPLWRVGGTYRFHLRRSGDVWKIDALTMQMLWAEGNQGLMDLAAKRVAARKS</sequence>
<dbReference type="RefSeq" id="WP_161697818.1">
    <property type="nucleotide sequence ID" value="NZ_JAAAHS010000095.1"/>
</dbReference>
<protein>
    <submittedName>
        <fullName evidence="2">Nuclear transport factor 2 family protein</fullName>
    </submittedName>
</protein>
<dbReference type="Proteomes" id="UP000598297">
    <property type="component" value="Unassembled WGS sequence"/>
</dbReference>
<dbReference type="InterPro" id="IPR032710">
    <property type="entry name" value="NTF2-like_dom_sf"/>
</dbReference>
<organism evidence="2 3">
    <name type="scientific">Streptomyces boluensis</name>
    <dbReference type="NCBI Taxonomy" id="1775135"/>
    <lineage>
        <taxon>Bacteria</taxon>
        <taxon>Bacillati</taxon>
        <taxon>Actinomycetota</taxon>
        <taxon>Actinomycetes</taxon>
        <taxon>Kitasatosporales</taxon>
        <taxon>Streptomycetaceae</taxon>
        <taxon>Streptomyces</taxon>
    </lineage>
</organism>
<dbReference type="CDD" id="cd00531">
    <property type="entry name" value="NTF2_like"/>
    <property type="match status" value="1"/>
</dbReference>
<keyword evidence="3" id="KW-1185">Reference proteome</keyword>
<dbReference type="Pfam" id="PF13577">
    <property type="entry name" value="SnoaL_4"/>
    <property type="match status" value="1"/>
</dbReference>
<evidence type="ECO:0000259" key="1">
    <source>
        <dbReference type="Pfam" id="PF13577"/>
    </source>
</evidence>
<gene>
    <name evidence="2" type="ORF">GUY60_14780</name>
</gene>
<proteinExistence type="predicted"/>
<dbReference type="InterPro" id="IPR037401">
    <property type="entry name" value="SnoaL-like"/>
</dbReference>
<feature type="domain" description="SnoaL-like" evidence="1">
    <location>
        <begin position="2"/>
        <end position="127"/>
    </location>
</feature>
<dbReference type="EMBL" id="JAAAHS010000095">
    <property type="protein sequence ID" value="NBE52668.1"/>
    <property type="molecule type" value="Genomic_DNA"/>
</dbReference>
<dbReference type="Gene3D" id="3.10.450.50">
    <property type="match status" value="1"/>
</dbReference>
<evidence type="ECO:0000313" key="3">
    <source>
        <dbReference type="Proteomes" id="UP000598297"/>
    </source>
</evidence>